<dbReference type="InterPro" id="IPR000291">
    <property type="entry name" value="D-Ala_lig_Van_CS"/>
</dbReference>
<gene>
    <name evidence="17" type="ORF">QFZ34_003685</name>
</gene>
<keyword evidence="10 15" id="KW-0067">ATP-binding</keyword>
<evidence type="ECO:0000259" key="16">
    <source>
        <dbReference type="PROSITE" id="PS50975"/>
    </source>
</evidence>
<reference evidence="17 18" key="1">
    <citation type="submission" date="2023-07" db="EMBL/GenBank/DDBJ databases">
        <title>Comparative genomics of wheat-associated soil bacteria to identify genetic determinants of phenazine resistance.</title>
        <authorList>
            <person name="Mouncey N."/>
        </authorList>
    </citation>
    <scope>NUCLEOTIDE SEQUENCE [LARGE SCALE GENOMIC DNA]</scope>
    <source>
        <strain evidence="17 18">W4I11</strain>
    </source>
</reference>
<dbReference type="Gene3D" id="3.40.50.20">
    <property type="match status" value="1"/>
</dbReference>
<dbReference type="Gene3D" id="3.30.1490.20">
    <property type="entry name" value="ATP-grasp fold, A domain"/>
    <property type="match status" value="1"/>
</dbReference>
<dbReference type="SUPFAM" id="SSF52440">
    <property type="entry name" value="PreATP-grasp domain"/>
    <property type="match status" value="1"/>
</dbReference>
<dbReference type="PANTHER" id="PTHR23132">
    <property type="entry name" value="D-ALANINE--D-ALANINE LIGASE"/>
    <property type="match status" value="1"/>
</dbReference>
<comment type="similarity">
    <text evidence="5">Belongs to the D-alanine--D-alanine ligase family.</text>
</comment>
<dbReference type="GO" id="GO:0008716">
    <property type="term" value="F:D-alanine-D-alanine ligase activity"/>
    <property type="evidence" value="ECO:0007669"/>
    <property type="project" value="UniProtKB-EC"/>
</dbReference>
<evidence type="ECO:0000256" key="10">
    <source>
        <dbReference type="ARBA" id="ARBA00022840"/>
    </source>
</evidence>
<comment type="subcellular location">
    <subcellularLocation>
        <location evidence="4">Cytoplasm</location>
    </subcellularLocation>
</comment>
<dbReference type="PROSITE" id="PS50975">
    <property type="entry name" value="ATP_GRASP"/>
    <property type="match status" value="1"/>
</dbReference>
<evidence type="ECO:0000313" key="17">
    <source>
        <dbReference type="EMBL" id="MDQ0998503.1"/>
    </source>
</evidence>
<keyword evidence="12" id="KW-0573">Peptidoglycan synthesis</keyword>
<evidence type="ECO:0000256" key="6">
    <source>
        <dbReference type="ARBA" id="ARBA00012216"/>
    </source>
</evidence>
<evidence type="ECO:0000256" key="14">
    <source>
        <dbReference type="ARBA" id="ARBA00047614"/>
    </source>
</evidence>
<keyword evidence="13" id="KW-0961">Cell wall biogenesis/degradation</keyword>
<keyword evidence="11" id="KW-0133">Cell shape</keyword>
<evidence type="ECO:0000256" key="13">
    <source>
        <dbReference type="ARBA" id="ARBA00023316"/>
    </source>
</evidence>
<dbReference type="RefSeq" id="WP_307283569.1">
    <property type="nucleotide sequence ID" value="NZ_JAUSZT010000003.1"/>
</dbReference>
<comment type="catalytic activity">
    <reaction evidence="14">
        <text>2 D-alanine + ATP = D-alanyl-D-alanine + ADP + phosphate + H(+)</text>
        <dbReference type="Rhea" id="RHEA:11224"/>
        <dbReference type="ChEBI" id="CHEBI:15378"/>
        <dbReference type="ChEBI" id="CHEBI:30616"/>
        <dbReference type="ChEBI" id="CHEBI:43474"/>
        <dbReference type="ChEBI" id="CHEBI:57416"/>
        <dbReference type="ChEBI" id="CHEBI:57822"/>
        <dbReference type="ChEBI" id="CHEBI:456216"/>
        <dbReference type="EC" id="6.3.2.4"/>
    </reaction>
</comment>
<evidence type="ECO:0000256" key="1">
    <source>
        <dbReference type="ARBA" id="ARBA00001936"/>
    </source>
</evidence>
<keyword evidence="18" id="KW-1185">Reference proteome</keyword>
<keyword evidence="9 15" id="KW-0547">Nucleotide-binding</keyword>
<dbReference type="EMBL" id="JAUSZT010000003">
    <property type="protein sequence ID" value="MDQ0998503.1"/>
    <property type="molecule type" value="Genomic_DNA"/>
</dbReference>
<proteinExistence type="inferred from homology"/>
<evidence type="ECO:0000256" key="9">
    <source>
        <dbReference type="ARBA" id="ARBA00022741"/>
    </source>
</evidence>
<evidence type="ECO:0000256" key="5">
    <source>
        <dbReference type="ARBA" id="ARBA00010871"/>
    </source>
</evidence>
<keyword evidence="8 17" id="KW-0436">Ligase</keyword>
<evidence type="ECO:0000256" key="4">
    <source>
        <dbReference type="ARBA" id="ARBA00004496"/>
    </source>
</evidence>
<evidence type="ECO:0000256" key="2">
    <source>
        <dbReference type="ARBA" id="ARBA00001946"/>
    </source>
</evidence>
<dbReference type="Pfam" id="PF01820">
    <property type="entry name" value="Dala_Dala_lig_N"/>
    <property type="match status" value="1"/>
</dbReference>
<evidence type="ECO:0000313" key="18">
    <source>
        <dbReference type="Proteomes" id="UP001237780"/>
    </source>
</evidence>
<evidence type="ECO:0000256" key="12">
    <source>
        <dbReference type="ARBA" id="ARBA00022984"/>
    </source>
</evidence>
<dbReference type="Pfam" id="PF07478">
    <property type="entry name" value="Dala_Dala_lig_C"/>
    <property type="match status" value="1"/>
</dbReference>
<dbReference type="Proteomes" id="UP001237780">
    <property type="component" value="Unassembled WGS sequence"/>
</dbReference>
<dbReference type="InterPro" id="IPR016185">
    <property type="entry name" value="PreATP-grasp_dom_sf"/>
</dbReference>
<name>A0ABU0SCL4_9HYPH</name>
<dbReference type="PANTHER" id="PTHR23132:SF23">
    <property type="entry name" value="D-ALANINE--D-ALANINE LIGASE B"/>
    <property type="match status" value="1"/>
</dbReference>
<comment type="caution">
    <text evidence="17">The sequence shown here is derived from an EMBL/GenBank/DDBJ whole genome shotgun (WGS) entry which is preliminary data.</text>
</comment>
<comment type="cofactor">
    <cofactor evidence="2">
        <name>Mg(2+)</name>
        <dbReference type="ChEBI" id="CHEBI:18420"/>
    </cofactor>
</comment>
<dbReference type="Gene3D" id="3.30.470.20">
    <property type="entry name" value="ATP-grasp fold, B domain"/>
    <property type="match status" value="1"/>
</dbReference>
<comment type="function">
    <text evidence="3">Cell wall formation.</text>
</comment>
<evidence type="ECO:0000256" key="7">
    <source>
        <dbReference type="ARBA" id="ARBA00022490"/>
    </source>
</evidence>
<keyword evidence="7" id="KW-0963">Cytoplasm</keyword>
<dbReference type="SUPFAM" id="SSF56059">
    <property type="entry name" value="Glutathione synthetase ATP-binding domain-like"/>
    <property type="match status" value="1"/>
</dbReference>
<dbReference type="EC" id="6.3.2.4" evidence="6"/>
<evidence type="ECO:0000256" key="15">
    <source>
        <dbReference type="PROSITE-ProRule" id="PRU00409"/>
    </source>
</evidence>
<protein>
    <recommendedName>
        <fullName evidence="6">D-alanine--D-alanine ligase</fullName>
        <ecNumber evidence="6">6.3.2.4</ecNumber>
    </recommendedName>
</protein>
<dbReference type="PROSITE" id="PS00844">
    <property type="entry name" value="DALA_DALA_LIGASE_2"/>
    <property type="match status" value="1"/>
</dbReference>
<dbReference type="InterPro" id="IPR011761">
    <property type="entry name" value="ATP-grasp"/>
</dbReference>
<feature type="domain" description="ATP-grasp" evidence="16">
    <location>
        <begin position="128"/>
        <end position="320"/>
    </location>
</feature>
<dbReference type="InterPro" id="IPR011127">
    <property type="entry name" value="Dala_Dala_lig_N"/>
</dbReference>
<dbReference type="InterPro" id="IPR011095">
    <property type="entry name" value="Dala_Dala_lig_C"/>
</dbReference>
<evidence type="ECO:0000256" key="8">
    <source>
        <dbReference type="ARBA" id="ARBA00022598"/>
    </source>
</evidence>
<comment type="cofactor">
    <cofactor evidence="1">
        <name>Mn(2+)</name>
        <dbReference type="ChEBI" id="CHEBI:29035"/>
    </cofactor>
</comment>
<accession>A0ABU0SCL4</accession>
<evidence type="ECO:0000256" key="3">
    <source>
        <dbReference type="ARBA" id="ARBA00003921"/>
    </source>
</evidence>
<organism evidence="17 18">
    <name type="scientific">Phyllobacterium ifriqiyense</name>
    <dbReference type="NCBI Taxonomy" id="314238"/>
    <lineage>
        <taxon>Bacteria</taxon>
        <taxon>Pseudomonadati</taxon>
        <taxon>Pseudomonadota</taxon>
        <taxon>Alphaproteobacteria</taxon>
        <taxon>Hyphomicrobiales</taxon>
        <taxon>Phyllobacteriaceae</taxon>
        <taxon>Phyllobacterium</taxon>
    </lineage>
</organism>
<sequence>MGNIILFGGENRERLVSVASTQAIAATLPEADLWFWGSDGIIRSCERDHLMGHSRPFEVDLPAIGEVIGSIEDAIDRAAQEHRVLILGLHGGMAENGEFAALCETRGARFTGCGSKASRLAFDKVASKEAVAVLGIATPPTLSLASAANDLGTYGKLVAKPVADGSSYGLLFVNNPEDIHELEQVMQKEAYLIEPFIEGVNATCGILEHEGELIALPPVEIRPADGVFDYAAKYLSSQTNELCPSTFDEKTNTSLQTLALKAHSAIGARGYSRSDFIIAADGPIFLEINTLPGLTNASLFPKALAAQGISFKEFLHGQIEIATSASA</sequence>
<dbReference type="InterPro" id="IPR013815">
    <property type="entry name" value="ATP_grasp_subdomain_1"/>
</dbReference>
<evidence type="ECO:0000256" key="11">
    <source>
        <dbReference type="ARBA" id="ARBA00022960"/>
    </source>
</evidence>